<gene>
    <name evidence="2" type="ORF">RM553_11140</name>
</gene>
<accession>A0ABU3CAM2</accession>
<organism evidence="2 3">
    <name type="scientific">Autumnicola tepida</name>
    <dbReference type="NCBI Taxonomy" id="3075595"/>
    <lineage>
        <taxon>Bacteria</taxon>
        <taxon>Pseudomonadati</taxon>
        <taxon>Bacteroidota</taxon>
        <taxon>Flavobacteriia</taxon>
        <taxon>Flavobacteriales</taxon>
        <taxon>Flavobacteriaceae</taxon>
        <taxon>Autumnicola</taxon>
    </lineage>
</organism>
<dbReference type="RefSeq" id="WP_311535006.1">
    <property type="nucleotide sequence ID" value="NZ_JAVRHQ010000012.1"/>
</dbReference>
<name>A0ABU3CAM2_9FLAO</name>
<keyword evidence="1" id="KW-1133">Transmembrane helix</keyword>
<proteinExistence type="predicted"/>
<keyword evidence="1" id="KW-0812">Transmembrane</keyword>
<sequence>MNKTQKIISIIAGVIVFLVILLLVVNNIAENKLKKGLEDALSQTESSYENLEVSLLNKSASIENVQIRMEGKTISVAQAKLQGIDIIKYLFSNKIIVGDFTISEPHVLLMAKKDSSGSKKKSPGFKQDILIKNLIVNNGDVKISQGDSVAKLFTTFSKIKLQEVSVNKNTLKGPVPFKYDGYSITSDSLFFQMNDLHTLTVGSINAEDGKISVKNIKMIPKYSKVEHQRHIPYEKDRYDLTIGEIMMKDFSWKIKNDSLQFQNPYMELNDAELIIYRDKRPPDDPRTKHLYSQMLRELPVKVGIDSLEINRAYINYTQKLKADRPAGTVDFSNLYASIYNLTNIGMDKSGFPKTQIDVRTDLYQKAALKVHWEFDVSDVSDHFTMSGNLGHLDSDEINEFLTPAMNVKVSGAIDDLIFDFSGDDDQAGGDLELAYNDFKVEVLKNNGQEKNNFLSAIANVFVKNTTDAEKDLKDITVTREKTKSFWNYLWIFVRKGSLKTII</sequence>
<keyword evidence="3" id="KW-1185">Reference proteome</keyword>
<dbReference type="EMBL" id="JAVRHQ010000012">
    <property type="protein sequence ID" value="MDT0643386.1"/>
    <property type="molecule type" value="Genomic_DNA"/>
</dbReference>
<evidence type="ECO:0000313" key="3">
    <source>
        <dbReference type="Proteomes" id="UP001262889"/>
    </source>
</evidence>
<evidence type="ECO:0000256" key="1">
    <source>
        <dbReference type="SAM" id="Phobius"/>
    </source>
</evidence>
<dbReference type="Proteomes" id="UP001262889">
    <property type="component" value="Unassembled WGS sequence"/>
</dbReference>
<protein>
    <recommendedName>
        <fullName evidence="4">DUF748 domain-containing protein</fullName>
    </recommendedName>
</protein>
<evidence type="ECO:0000313" key="2">
    <source>
        <dbReference type="EMBL" id="MDT0643386.1"/>
    </source>
</evidence>
<keyword evidence="1" id="KW-0472">Membrane</keyword>
<feature type="transmembrane region" description="Helical" evidence="1">
    <location>
        <begin position="7"/>
        <end position="25"/>
    </location>
</feature>
<comment type="caution">
    <text evidence="2">The sequence shown here is derived from an EMBL/GenBank/DDBJ whole genome shotgun (WGS) entry which is preliminary data.</text>
</comment>
<evidence type="ECO:0008006" key="4">
    <source>
        <dbReference type="Google" id="ProtNLM"/>
    </source>
</evidence>
<reference evidence="2 3" key="1">
    <citation type="submission" date="2023-09" db="EMBL/GenBank/DDBJ databases">
        <authorList>
            <person name="Rey-Velasco X."/>
        </authorList>
    </citation>
    <scope>NUCLEOTIDE SEQUENCE [LARGE SCALE GENOMIC DNA]</scope>
    <source>
        <strain evidence="2 3">F363</strain>
    </source>
</reference>